<comment type="caution">
    <text evidence="1">The sequence shown here is derived from an EMBL/GenBank/DDBJ whole genome shotgun (WGS) entry which is preliminary data.</text>
</comment>
<reference evidence="1 2" key="1">
    <citation type="submission" date="2017-12" db="EMBL/GenBank/DDBJ databases">
        <title>High-resolution comparative analysis of great ape genomes.</title>
        <authorList>
            <person name="Pollen A."/>
            <person name="Hastie A."/>
            <person name="Hormozdiari F."/>
            <person name="Dougherty M."/>
            <person name="Liu R."/>
            <person name="Chaisson M."/>
            <person name="Hoppe E."/>
            <person name="Hill C."/>
            <person name="Pang A."/>
            <person name="Hillier L."/>
            <person name="Baker C."/>
            <person name="Armstrong J."/>
            <person name="Shendure J."/>
            <person name="Paten B."/>
            <person name="Wilson R."/>
            <person name="Chao H."/>
            <person name="Schneider V."/>
            <person name="Ventura M."/>
            <person name="Kronenberg Z."/>
            <person name="Murali S."/>
            <person name="Gordon D."/>
            <person name="Cantsilieris S."/>
            <person name="Munson K."/>
            <person name="Nelson B."/>
            <person name="Raja A."/>
            <person name="Underwood J."/>
            <person name="Diekhans M."/>
            <person name="Fiddes I."/>
            <person name="Haussler D."/>
            <person name="Eichler E."/>
        </authorList>
    </citation>
    <scope>NUCLEOTIDE SEQUENCE [LARGE SCALE GENOMIC DNA]</scope>
    <source>
        <strain evidence="1">Yerkes chimp pedigree #C0471</strain>
    </source>
</reference>
<evidence type="ECO:0000313" key="2">
    <source>
        <dbReference type="Proteomes" id="UP000236370"/>
    </source>
</evidence>
<protein>
    <submittedName>
        <fullName evidence="1">GALNT6 isoform 16</fullName>
    </submittedName>
</protein>
<accession>A0A2J8KDN8</accession>
<organism evidence="1 2">
    <name type="scientific">Pan troglodytes</name>
    <name type="common">Chimpanzee</name>
    <dbReference type="NCBI Taxonomy" id="9598"/>
    <lineage>
        <taxon>Eukaryota</taxon>
        <taxon>Metazoa</taxon>
        <taxon>Chordata</taxon>
        <taxon>Craniata</taxon>
        <taxon>Vertebrata</taxon>
        <taxon>Euteleostomi</taxon>
        <taxon>Mammalia</taxon>
        <taxon>Eutheria</taxon>
        <taxon>Euarchontoglires</taxon>
        <taxon>Primates</taxon>
        <taxon>Haplorrhini</taxon>
        <taxon>Catarrhini</taxon>
        <taxon>Hominidae</taxon>
        <taxon>Pan</taxon>
    </lineage>
</organism>
<dbReference type="SMR" id="A0A2J8KDN8"/>
<evidence type="ECO:0000313" key="1">
    <source>
        <dbReference type="EMBL" id="PNI33137.1"/>
    </source>
</evidence>
<dbReference type="EMBL" id="NBAG03000375">
    <property type="protein sequence ID" value="PNI33137.1"/>
    <property type="molecule type" value="Genomic_DNA"/>
</dbReference>
<gene>
    <name evidence="1" type="ORF">CK820_G0039634</name>
</gene>
<dbReference type="AlphaFoldDB" id="A0A2J8KDN8"/>
<sequence>MRLLRRRHMPLRLAMVGCAFVLFLFLLHRDVSSREEATEKPWLKSLVSRKDHVLD</sequence>
<name>A0A2J8KDN8_PANTR</name>
<dbReference type="Proteomes" id="UP000236370">
    <property type="component" value="Unassembled WGS sequence"/>
</dbReference>
<feature type="non-terminal residue" evidence="1">
    <location>
        <position position="55"/>
    </location>
</feature>
<proteinExistence type="predicted"/>